<dbReference type="EMBL" id="JARWAO010000010">
    <property type="protein sequence ID" value="MDR5897297.1"/>
    <property type="molecule type" value="Genomic_DNA"/>
</dbReference>
<protein>
    <recommendedName>
        <fullName evidence="1">Large polyvalent protein associated domain-containing protein</fullName>
    </recommendedName>
</protein>
<gene>
    <name evidence="2" type="ORF">QC825_14595</name>
</gene>
<proteinExistence type="predicted"/>
<name>A0ABU1H0X2_9GAMM</name>
<accession>A0ABU1H0X2</accession>
<comment type="caution">
    <text evidence="2">The sequence shown here is derived from an EMBL/GenBank/DDBJ whole genome shotgun (WGS) entry which is preliminary data.</text>
</comment>
<organism evidence="2 3">
    <name type="scientific">Larsenimonas suaedae</name>
    <dbReference type="NCBI Taxonomy" id="1851019"/>
    <lineage>
        <taxon>Bacteria</taxon>
        <taxon>Pseudomonadati</taxon>
        <taxon>Pseudomonadota</taxon>
        <taxon>Gammaproteobacteria</taxon>
        <taxon>Oceanospirillales</taxon>
        <taxon>Halomonadaceae</taxon>
        <taxon>Larsenimonas</taxon>
    </lineage>
</organism>
<dbReference type="InterPro" id="IPR041045">
    <property type="entry name" value="LPD25"/>
</dbReference>
<keyword evidence="3" id="KW-1185">Reference proteome</keyword>
<evidence type="ECO:0000259" key="1">
    <source>
        <dbReference type="Pfam" id="PF18840"/>
    </source>
</evidence>
<dbReference type="RefSeq" id="WP_251595582.1">
    <property type="nucleotide sequence ID" value="NZ_JAMLJI010000006.1"/>
</dbReference>
<sequence>MRPTHVVVNFSESPWFEDGVETPFEAFEKKARQIAWGSTEGYIKTHVSVFFDNDAHFACRIDLQRSKETCFYSYVQSRLDFLRTERFNALPDIVKASYRKSTDFMELIDFSDVLNLS</sequence>
<evidence type="ECO:0000313" key="2">
    <source>
        <dbReference type="EMBL" id="MDR5897297.1"/>
    </source>
</evidence>
<dbReference type="Proteomes" id="UP001269375">
    <property type="component" value="Unassembled WGS sequence"/>
</dbReference>
<reference evidence="2 3" key="1">
    <citation type="submission" date="2023-04" db="EMBL/GenBank/DDBJ databases">
        <title>A long-awaited taxogenomic arrangement of the family Halomonadaceae.</title>
        <authorList>
            <person name="De La Haba R."/>
            <person name="Chuvochina M."/>
            <person name="Wittouck S."/>
            <person name="Arahal D.R."/>
            <person name="Sanchez-Porro C."/>
            <person name="Hugenholtz P."/>
            <person name="Ventosa A."/>
        </authorList>
    </citation>
    <scope>NUCLEOTIDE SEQUENCE [LARGE SCALE GENOMIC DNA]</scope>
    <source>
        <strain evidence="2 3">DSM 22428</strain>
    </source>
</reference>
<dbReference type="Pfam" id="PF18840">
    <property type="entry name" value="LPD25"/>
    <property type="match status" value="1"/>
</dbReference>
<feature type="domain" description="Large polyvalent protein associated" evidence="1">
    <location>
        <begin position="3"/>
        <end position="78"/>
    </location>
</feature>
<evidence type="ECO:0000313" key="3">
    <source>
        <dbReference type="Proteomes" id="UP001269375"/>
    </source>
</evidence>